<sequence>MSAKQSNCSLHEILQTPCGSSRHNESHVFLSECNVDISAHLSKCGDVTEAELIMSRVGIRGMSATQLTHVTICPRHRHSLGRFW</sequence>
<reference evidence="1" key="2">
    <citation type="journal article" date="2023" name="Science">
        <title>Genomic signatures of disease resistance in endangered staghorn corals.</title>
        <authorList>
            <person name="Vollmer S.V."/>
            <person name="Selwyn J.D."/>
            <person name="Despard B.A."/>
            <person name="Roesel C.L."/>
        </authorList>
    </citation>
    <scope>NUCLEOTIDE SEQUENCE</scope>
    <source>
        <strain evidence="1">K2</strain>
    </source>
</reference>
<proteinExistence type="predicted"/>
<evidence type="ECO:0000313" key="1">
    <source>
        <dbReference type="EMBL" id="KAK2554025.1"/>
    </source>
</evidence>
<dbReference type="Proteomes" id="UP001249851">
    <property type="component" value="Unassembled WGS sequence"/>
</dbReference>
<dbReference type="AlphaFoldDB" id="A0AAD9Q3C8"/>
<name>A0AAD9Q3C8_ACRCE</name>
<evidence type="ECO:0000313" key="2">
    <source>
        <dbReference type="Proteomes" id="UP001249851"/>
    </source>
</evidence>
<reference evidence="1" key="1">
    <citation type="journal article" date="2023" name="G3 (Bethesda)">
        <title>Whole genome assembly and annotation of the endangered Caribbean coral Acropora cervicornis.</title>
        <authorList>
            <person name="Selwyn J.D."/>
            <person name="Vollmer S.V."/>
        </authorList>
    </citation>
    <scope>NUCLEOTIDE SEQUENCE</scope>
    <source>
        <strain evidence="1">K2</strain>
    </source>
</reference>
<comment type="caution">
    <text evidence="1">The sequence shown here is derived from an EMBL/GenBank/DDBJ whole genome shotgun (WGS) entry which is preliminary data.</text>
</comment>
<keyword evidence="2" id="KW-1185">Reference proteome</keyword>
<organism evidence="1 2">
    <name type="scientific">Acropora cervicornis</name>
    <name type="common">Staghorn coral</name>
    <dbReference type="NCBI Taxonomy" id="6130"/>
    <lineage>
        <taxon>Eukaryota</taxon>
        <taxon>Metazoa</taxon>
        <taxon>Cnidaria</taxon>
        <taxon>Anthozoa</taxon>
        <taxon>Hexacorallia</taxon>
        <taxon>Scleractinia</taxon>
        <taxon>Astrocoeniina</taxon>
        <taxon>Acroporidae</taxon>
        <taxon>Acropora</taxon>
    </lineage>
</organism>
<protein>
    <submittedName>
        <fullName evidence="1">Uncharacterized protein</fullName>
    </submittedName>
</protein>
<gene>
    <name evidence="1" type="ORF">P5673_024361</name>
</gene>
<dbReference type="EMBL" id="JARQWQ010000072">
    <property type="protein sequence ID" value="KAK2554025.1"/>
    <property type="molecule type" value="Genomic_DNA"/>
</dbReference>
<accession>A0AAD9Q3C8</accession>